<dbReference type="AlphaFoldDB" id="A0A7W7RM31"/>
<accession>A0A7W7RM31</accession>
<dbReference type="InterPro" id="IPR054643">
    <property type="entry name" value="TbtD_PbtD_pyrid"/>
</dbReference>
<dbReference type="EMBL" id="JACHJT010000001">
    <property type="protein sequence ID" value="MBB4934489.1"/>
    <property type="molecule type" value="Genomic_DNA"/>
</dbReference>
<dbReference type="RefSeq" id="WP_184582601.1">
    <property type="nucleotide sequence ID" value="NZ_JACHJT010000001.1"/>
</dbReference>
<evidence type="ECO:0000313" key="2">
    <source>
        <dbReference type="EMBL" id="MBB4934489.1"/>
    </source>
</evidence>
<keyword evidence="3" id="KW-1185">Reference proteome</keyword>
<dbReference type="InterPro" id="IPR023809">
    <property type="entry name" value="Thiopep_bacteriocin_synth_dom"/>
</dbReference>
<feature type="domain" description="Thiopeptide-type bacteriocin biosynthesis" evidence="1">
    <location>
        <begin position="3"/>
        <end position="331"/>
    </location>
</feature>
<protein>
    <recommendedName>
        <fullName evidence="1">Thiopeptide-type bacteriocin biosynthesis domain-containing protein</fullName>
    </recommendedName>
</protein>
<reference evidence="2 3" key="1">
    <citation type="submission" date="2020-08" db="EMBL/GenBank/DDBJ databases">
        <title>Sequencing the genomes of 1000 actinobacteria strains.</title>
        <authorList>
            <person name="Klenk H.-P."/>
        </authorList>
    </citation>
    <scope>NUCLEOTIDE SEQUENCE [LARGE SCALE GENOMIC DNA]</scope>
    <source>
        <strain evidence="2 3">DSM 102030</strain>
    </source>
</reference>
<gene>
    <name evidence="2" type="ORF">F4561_005309</name>
</gene>
<dbReference type="NCBIfam" id="NF045556">
    <property type="entry name" value="TbtD_PbtD_pyrid"/>
    <property type="match status" value="1"/>
</dbReference>
<sequence>MPWHAIHVSYHDDNRDRLVLDAVRPLFGRLAEDVPEAYFTPHWRRGPHVRLLFRTGDEVFHDVVRPATREVVGAFLRDHPSTAELDEARVLPLHEWLAARENEKGPLRPFRPDNTITVERHDPRLHVLGNPDSAEMLARFYVATTPLAFAMIEGTPDPAARRRLAFALLAGTVHAFTATGLAQSYATFRSHAEVFLATTPTGEEYRSEWDAQYDQHAERFGTELVEALATVDGDRNSVPFVRQWVDTMRPIARGVRDLQDTGMLHLPPADLSAPPSDFHRAMAANPAAVAMLQTAEFSVFRQLINYLYVHLTRIGLSTLERNALCHILANTTERHYGMTALEMFNSSLADTRR</sequence>
<dbReference type="Pfam" id="PF14028">
    <property type="entry name" value="Lant_dehydr_C"/>
    <property type="match status" value="1"/>
</dbReference>
<evidence type="ECO:0000313" key="3">
    <source>
        <dbReference type="Proteomes" id="UP000523007"/>
    </source>
</evidence>
<name>A0A7W7RM31_9ACTN</name>
<organism evidence="2 3">
    <name type="scientific">Lipingzhangella halophila</name>
    <dbReference type="NCBI Taxonomy" id="1783352"/>
    <lineage>
        <taxon>Bacteria</taxon>
        <taxon>Bacillati</taxon>
        <taxon>Actinomycetota</taxon>
        <taxon>Actinomycetes</taxon>
        <taxon>Streptosporangiales</taxon>
        <taxon>Nocardiopsidaceae</taxon>
        <taxon>Lipingzhangella</taxon>
    </lineage>
</organism>
<evidence type="ECO:0000259" key="1">
    <source>
        <dbReference type="Pfam" id="PF14028"/>
    </source>
</evidence>
<proteinExistence type="predicted"/>
<dbReference type="Proteomes" id="UP000523007">
    <property type="component" value="Unassembled WGS sequence"/>
</dbReference>
<comment type="caution">
    <text evidence="2">The sequence shown here is derived from an EMBL/GenBank/DDBJ whole genome shotgun (WGS) entry which is preliminary data.</text>
</comment>